<evidence type="ECO:0000259" key="3">
    <source>
        <dbReference type="PROSITE" id="PS50930"/>
    </source>
</evidence>
<dbReference type="PROSITE" id="PS50930">
    <property type="entry name" value="HTH_LYTTR"/>
    <property type="match status" value="1"/>
</dbReference>
<dbReference type="GO" id="GO:0003677">
    <property type="term" value="F:DNA binding"/>
    <property type="evidence" value="ECO:0007669"/>
    <property type="project" value="UniProtKB-KW"/>
</dbReference>
<sequence length="242" mass="28287">MRCIAIDDEPLALTQLSDYISRVPFLTLVKSCQDAFEAMKLLSEEEIELIFVDINMPDLNGLDFIRSLINCPMVIFTTAYSEYAVEGFKLDAVDYLLKPFEFQDLLKAADKARRLYEFRILEQQGELGNTSQLKDDSLFVKSDYKVVRIDIKNIRYIEGMSEYVRIFVESEDKPIITLSSLQKMEERLPSHFMRVHRSYIVNLHKITEVSRLRIIFDKNTYIPVGDNYKEKFTEYISKLSLS</sequence>
<dbReference type="SUPFAM" id="SSF52172">
    <property type="entry name" value="CheY-like"/>
    <property type="match status" value="1"/>
</dbReference>
<evidence type="ECO:0000256" key="1">
    <source>
        <dbReference type="PROSITE-ProRule" id="PRU00169"/>
    </source>
</evidence>
<dbReference type="PANTHER" id="PTHR37299">
    <property type="entry name" value="TRANSCRIPTIONAL REGULATOR-RELATED"/>
    <property type="match status" value="1"/>
</dbReference>
<dbReference type="PROSITE" id="PS50110">
    <property type="entry name" value="RESPONSE_REGULATORY"/>
    <property type="match status" value="1"/>
</dbReference>
<keyword evidence="4" id="KW-0238">DNA-binding</keyword>
<feature type="domain" description="Response regulatory" evidence="2">
    <location>
        <begin position="2"/>
        <end position="113"/>
    </location>
</feature>
<dbReference type="AlphaFoldDB" id="A0A401M117"/>
<dbReference type="InterPro" id="IPR007492">
    <property type="entry name" value="LytTR_DNA-bd_dom"/>
</dbReference>
<gene>
    <name evidence="4" type="ORF">KGMB02408_42990</name>
</gene>
<dbReference type="GO" id="GO:0000156">
    <property type="term" value="F:phosphorelay response regulator activity"/>
    <property type="evidence" value="ECO:0007669"/>
    <property type="project" value="InterPro"/>
</dbReference>
<dbReference type="SMART" id="SM00850">
    <property type="entry name" value="LytTR"/>
    <property type="match status" value="1"/>
</dbReference>
<evidence type="ECO:0000313" key="5">
    <source>
        <dbReference type="Proteomes" id="UP000288079"/>
    </source>
</evidence>
<dbReference type="Proteomes" id="UP000288079">
    <property type="component" value="Unassembled WGS sequence"/>
</dbReference>
<dbReference type="PANTHER" id="PTHR37299:SF1">
    <property type="entry name" value="STAGE 0 SPORULATION PROTEIN A HOMOLOG"/>
    <property type="match status" value="1"/>
</dbReference>
<name>A0A401M117_9BACE</name>
<proteinExistence type="predicted"/>
<dbReference type="FunFam" id="2.40.50.1020:FF:000004">
    <property type="entry name" value="DNA-binding response regulator"/>
    <property type="match status" value="1"/>
</dbReference>
<dbReference type="InterPro" id="IPR046947">
    <property type="entry name" value="LytR-like"/>
</dbReference>
<dbReference type="InterPro" id="IPR001789">
    <property type="entry name" value="Sig_transdc_resp-reg_receiver"/>
</dbReference>
<accession>A0A401M117</accession>
<evidence type="ECO:0000259" key="2">
    <source>
        <dbReference type="PROSITE" id="PS50110"/>
    </source>
</evidence>
<keyword evidence="5" id="KW-1185">Reference proteome</keyword>
<feature type="domain" description="HTH LytTR-type" evidence="3">
    <location>
        <begin position="138"/>
        <end position="209"/>
    </location>
</feature>
<comment type="caution">
    <text evidence="4">The sequence shown here is derived from an EMBL/GenBank/DDBJ whole genome shotgun (WGS) entry which is preliminary data.</text>
</comment>
<feature type="modified residue" description="4-aspartylphosphate" evidence="1">
    <location>
        <position position="53"/>
    </location>
</feature>
<dbReference type="InterPro" id="IPR011006">
    <property type="entry name" value="CheY-like_superfamily"/>
</dbReference>
<reference evidence="4 5" key="1">
    <citation type="submission" date="2018-10" db="EMBL/GenBank/DDBJ databases">
        <title>Draft Genome Sequence of Bacteroides sp. KCTC 15687.</title>
        <authorList>
            <person name="Yu S.Y."/>
            <person name="Kim J.S."/>
            <person name="Oh B.S."/>
            <person name="Park S.H."/>
            <person name="Kang S.W."/>
            <person name="Park J.E."/>
            <person name="Choi S.H."/>
            <person name="Han K.I."/>
            <person name="Lee K.C."/>
            <person name="Eom M.K."/>
            <person name="Suh M.K."/>
            <person name="Lee D.H."/>
            <person name="Yoon H."/>
            <person name="Kim B."/>
            <person name="Yang S.J."/>
            <person name="Lee J.S."/>
            <person name="Lee J.H."/>
        </authorList>
    </citation>
    <scope>NUCLEOTIDE SEQUENCE [LARGE SCALE GENOMIC DNA]</scope>
    <source>
        <strain evidence="4 5">KCTC 15687</strain>
    </source>
</reference>
<dbReference type="RefSeq" id="WP_125042731.1">
    <property type="nucleotide sequence ID" value="NZ_BHWB01000024.1"/>
</dbReference>
<keyword evidence="1" id="KW-0597">Phosphoprotein</keyword>
<dbReference type="Gene3D" id="3.40.50.2300">
    <property type="match status" value="1"/>
</dbReference>
<dbReference type="SMART" id="SM00448">
    <property type="entry name" value="REC"/>
    <property type="match status" value="1"/>
</dbReference>
<dbReference type="Gene3D" id="2.40.50.1020">
    <property type="entry name" value="LytTr DNA-binding domain"/>
    <property type="match status" value="1"/>
</dbReference>
<dbReference type="Pfam" id="PF04397">
    <property type="entry name" value="LytTR"/>
    <property type="match status" value="1"/>
</dbReference>
<evidence type="ECO:0000313" key="4">
    <source>
        <dbReference type="EMBL" id="GCB37354.1"/>
    </source>
</evidence>
<organism evidence="4 5">
    <name type="scientific">Bacteroides faecalis</name>
    <dbReference type="NCBI Taxonomy" id="2447885"/>
    <lineage>
        <taxon>Bacteria</taxon>
        <taxon>Pseudomonadati</taxon>
        <taxon>Bacteroidota</taxon>
        <taxon>Bacteroidia</taxon>
        <taxon>Bacteroidales</taxon>
        <taxon>Bacteroidaceae</taxon>
        <taxon>Bacteroides</taxon>
    </lineage>
</organism>
<dbReference type="Pfam" id="PF00072">
    <property type="entry name" value="Response_reg"/>
    <property type="match status" value="1"/>
</dbReference>
<dbReference type="OrthoDB" id="1490554at2"/>
<protein>
    <submittedName>
        <fullName evidence="4">DNA-binding response regulator</fullName>
    </submittedName>
</protein>
<dbReference type="EMBL" id="BHWB01000024">
    <property type="protein sequence ID" value="GCB37354.1"/>
    <property type="molecule type" value="Genomic_DNA"/>
</dbReference>